<feature type="non-terminal residue" evidence="2">
    <location>
        <position position="151"/>
    </location>
</feature>
<feature type="compositionally biased region" description="Polar residues" evidence="1">
    <location>
        <begin position="138"/>
        <end position="151"/>
    </location>
</feature>
<evidence type="ECO:0000313" key="2">
    <source>
        <dbReference type="EMBL" id="KAK5622029.1"/>
    </source>
</evidence>
<dbReference type="AlphaFoldDB" id="A0AAV9SMF6"/>
<gene>
    <name evidence="2" type="ORF">CRENBAI_011983</name>
</gene>
<reference evidence="2 3" key="1">
    <citation type="submission" date="2021-06" db="EMBL/GenBank/DDBJ databases">
        <authorList>
            <person name="Palmer J.M."/>
        </authorList>
    </citation>
    <scope>NUCLEOTIDE SEQUENCE [LARGE SCALE GENOMIC DNA]</scope>
    <source>
        <strain evidence="2 3">MEX-2019</strain>
        <tissue evidence="2">Muscle</tissue>
    </source>
</reference>
<feature type="region of interest" description="Disordered" evidence="1">
    <location>
        <begin position="131"/>
        <end position="151"/>
    </location>
</feature>
<sequence length="151" mass="16850">MVKAFVGWCEPSFLEINVSKTRETLSDVRKKIAPHLLQLPQPTRGRLRRNLTNQVTLSLTTAEPAASPPQRLIDFGWRRAASHRSSVGVRQSTAPLHGSDVTEVRQEPLAQNSVPDRIRRTEPVHLQSTGTIRRLSEAVSSSIRPETGRNT</sequence>
<evidence type="ECO:0000313" key="3">
    <source>
        <dbReference type="Proteomes" id="UP001311232"/>
    </source>
</evidence>
<keyword evidence="3" id="KW-1185">Reference proteome</keyword>
<feature type="compositionally biased region" description="Polar residues" evidence="1">
    <location>
        <begin position="84"/>
        <end position="94"/>
    </location>
</feature>
<evidence type="ECO:0000256" key="1">
    <source>
        <dbReference type="SAM" id="MobiDB-lite"/>
    </source>
</evidence>
<accession>A0AAV9SMF6</accession>
<name>A0AAV9SMF6_9TELE</name>
<comment type="caution">
    <text evidence="2">The sequence shown here is derived from an EMBL/GenBank/DDBJ whole genome shotgun (WGS) entry which is preliminary data.</text>
</comment>
<feature type="region of interest" description="Disordered" evidence="1">
    <location>
        <begin position="84"/>
        <end position="111"/>
    </location>
</feature>
<organism evidence="2 3">
    <name type="scientific">Crenichthys baileyi</name>
    <name type="common">White River springfish</name>
    <dbReference type="NCBI Taxonomy" id="28760"/>
    <lineage>
        <taxon>Eukaryota</taxon>
        <taxon>Metazoa</taxon>
        <taxon>Chordata</taxon>
        <taxon>Craniata</taxon>
        <taxon>Vertebrata</taxon>
        <taxon>Euteleostomi</taxon>
        <taxon>Actinopterygii</taxon>
        <taxon>Neopterygii</taxon>
        <taxon>Teleostei</taxon>
        <taxon>Neoteleostei</taxon>
        <taxon>Acanthomorphata</taxon>
        <taxon>Ovalentaria</taxon>
        <taxon>Atherinomorphae</taxon>
        <taxon>Cyprinodontiformes</taxon>
        <taxon>Goodeidae</taxon>
        <taxon>Crenichthys</taxon>
    </lineage>
</organism>
<protein>
    <submittedName>
        <fullName evidence="2">Uncharacterized protein</fullName>
    </submittedName>
</protein>
<proteinExistence type="predicted"/>
<dbReference type="Proteomes" id="UP001311232">
    <property type="component" value="Unassembled WGS sequence"/>
</dbReference>
<dbReference type="EMBL" id="JAHHUM010000229">
    <property type="protein sequence ID" value="KAK5622029.1"/>
    <property type="molecule type" value="Genomic_DNA"/>
</dbReference>